<protein>
    <submittedName>
        <fullName evidence="1">Uncharacterized protein</fullName>
    </submittedName>
</protein>
<comment type="caution">
    <text evidence="1">The sequence shown here is derived from an EMBL/GenBank/DDBJ whole genome shotgun (WGS) entry which is preliminary data.</text>
</comment>
<dbReference type="PRINTS" id="PR00385">
    <property type="entry name" value="P450"/>
</dbReference>
<dbReference type="CDD" id="cd11072">
    <property type="entry name" value="CYP71-like"/>
    <property type="match status" value="1"/>
</dbReference>
<accession>A0ABR2CJD0</accession>
<sequence length="505" mass="57006">MENQLSCFLLVFTSLIFIFMALRTWMNSKSNQSASKLPPGPPKLPLIGNLHLFVGTQPHHCLARLARKYGPVMLLQLGEVSTVVISSAEGAKEVMKTHDSTFAERPPLFAAETITYNFQDLVFSRGDYRRQIRKICVMELLSQKRVQSFRTIREEEVSNLVEAIKLNAGLAVNLKNLVYSFSLSILSRAAFGGRFKQQDAFKKLLPDIVELFGGLSVVDVYPSLKFLCLINAMRPKHKRLHREADEILESVIQEHKATKLTAVMKQENEVYDLVQVLVDIQDRGDVEIPLSTSGIKAILMDLFLAGAEPTVSIVEWAMSELLRNPQVLQRAQAEVRQVVGDREYVNESAIVELKYLNLVIKETLRLHPPAPLLLPRECQERCEVMGCVIPVQSRVIVNAWAIGRNHNYWTEADTFDPDRFMESSVGYKGTDFELIPFGAGKRMCPGMLYGIVNVELILANLLHQFDWKLPDGMDPQDLDMAEVFGASLRRKHDLCLVPLAHQFGT</sequence>
<dbReference type="PANTHER" id="PTHR47955:SF8">
    <property type="entry name" value="CYTOCHROME P450 71D11-LIKE"/>
    <property type="match status" value="1"/>
</dbReference>
<dbReference type="Pfam" id="PF00067">
    <property type="entry name" value="p450"/>
    <property type="match status" value="1"/>
</dbReference>
<organism evidence="1 2">
    <name type="scientific">Hibiscus sabdariffa</name>
    <name type="common">roselle</name>
    <dbReference type="NCBI Taxonomy" id="183260"/>
    <lineage>
        <taxon>Eukaryota</taxon>
        <taxon>Viridiplantae</taxon>
        <taxon>Streptophyta</taxon>
        <taxon>Embryophyta</taxon>
        <taxon>Tracheophyta</taxon>
        <taxon>Spermatophyta</taxon>
        <taxon>Magnoliopsida</taxon>
        <taxon>eudicotyledons</taxon>
        <taxon>Gunneridae</taxon>
        <taxon>Pentapetalae</taxon>
        <taxon>rosids</taxon>
        <taxon>malvids</taxon>
        <taxon>Malvales</taxon>
        <taxon>Malvaceae</taxon>
        <taxon>Malvoideae</taxon>
        <taxon>Hibiscus</taxon>
    </lineage>
</organism>
<evidence type="ECO:0000313" key="2">
    <source>
        <dbReference type="Proteomes" id="UP001472677"/>
    </source>
</evidence>
<keyword evidence="2" id="KW-1185">Reference proteome</keyword>
<dbReference type="Proteomes" id="UP001472677">
    <property type="component" value="Unassembled WGS sequence"/>
</dbReference>
<name>A0ABR2CJD0_9ROSI</name>
<dbReference type="PANTHER" id="PTHR47955">
    <property type="entry name" value="CYTOCHROME P450 FAMILY 71 PROTEIN"/>
    <property type="match status" value="1"/>
</dbReference>
<dbReference type="InterPro" id="IPR001128">
    <property type="entry name" value="Cyt_P450"/>
</dbReference>
<dbReference type="PRINTS" id="PR00463">
    <property type="entry name" value="EP450I"/>
</dbReference>
<dbReference type="InterPro" id="IPR036396">
    <property type="entry name" value="Cyt_P450_sf"/>
</dbReference>
<reference evidence="1 2" key="1">
    <citation type="journal article" date="2024" name="G3 (Bethesda)">
        <title>Genome assembly of Hibiscus sabdariffa L. provides insights into metabolisms of medicinal natural products.</title>
        <authorList>
            <person name="Kim T."/>
        </authorList>
    </citation>
    <scope>NUCLEOTIDE SEQUENCE [LARGE SCALE GENOMIC DNA]</scope>
    <source>
        <strain evidence="1">TK-2024</strain>
        <tissue evidence="1">Old leaves</tissue>
    </source>
</reference>
<proteinExistence type="predicted"/>
<dbReference type="InterPro" id="IPR017972">
    <property type="entry name" value="Cyt_P450_CS"/>
</dbReference>
<gene>
    <name evidence="1" type="ORF">V6N12_003713</name>
</gene>
<dbReference type="PROSITE" id="PS00086">
    <property type="entry name" value="CYTOCHROME_P450"/>
    <property type="match status" value="1"/>
</dbReference>
<evidence type="ECO:0000313" key="1">
    <source>
        <dbReference type="EMBL" id="KAK8519738.1"/>
    </source>
</evidence>
<dbReference type="EMBL" id="JBBPBM010000049">
    <property type="protein sequence ID" value="KAK8519738.1"/>
    <property type="molecule type" value="Genomic_DNA"/>
</dbReference>
<dbReference type="Gene3D" id="1.10.630.10">
    <property type="entry name" value="Cytochrome P450"/>
    <property type="match status" value="1"/>
</dbReference>
<dbReference type="InterPro" id="IPR002401">
    <property type="entry name" value="Cyt_P450_E_grp-I"/>
</dbReference>
<dbReference type="SUPFAM" id="SSF48264">
    <property type="entry name" value="Cytochrome P450"/>
    <property type="match status" value="1"/>
</dbReference>